<dbReference type="InterPro" id="IPR001789">
    <property type="entry name" value="Sig_transdc_resp-reg_receiver"/>
</dbReference>
<keyword evidence="1 2" id="KW-0597">Phosphoprotein</keyword>
<name>A0ABU5I9Y9_9BURK</name>
<dbReference type="Gene3D" id="3.40.50.2300">
    <property type="match status" value="1"/>
</dbReference>
<comment type="caution">
    <text evidence="4">The sequence shown here is derived from an EMBL/GenBank/DDBJ whole genome shotgun (WGS) entry which is preliminary data.</text>
</comment>
<evidence type="ECO:0000313" key="5">
    <source>
        <dbReference type="Proteomes" id="UP001293718"/>
    </source>
</evidence>
<protein>
    <submittedName>
        <fullName evidence="4">Response regulator</fullName>
    </submittedName>
</protein>
<evidence type="ECO:0000313" key="4">
    <source>
        <dbReference type="EMBL" id="MDZ5455926.1"/>
    </source>
</evidence>
<dbReference type="RefSeq" id="WP_322464608.1">
    <property type="nucleotide sequence ID" value="NZ_JAXOJX010000004.1"/>
</dbReference>
<evidence type="ECO:0000256" key="2">
    <source>
        <dbReference type="PROSITE-ProRule" id="PRU00169"/>
    </source>
</evidence>
<gene>
    <name evidence="4" type="ORF">SM757_05020</name>
</gene>
<dbReference type="PROSITE" id="PS50110">
    <property type="entry name" value="RESPONSE_REGULATORY"/>
    <property type="match status" value="1"/>
</dbReference>
<dbReference type="SUPFAM" id="SSF52172">
    <property type="entry name" value="CheY-like"/>
    <property type="match status" value="1"/>
</dbReference>
<dbReference type="Proteomes" id="UP001293718">
    <property type="component" value="Unassembled WGS sequence"/>
</dbReference>
<sequence length="139" mass="14803">MDASGRGEVDGGQQDKARPLVCVVDDDGSVRRALCTLLRSAGFDSHAWAGAQEFLHAGLAAQCRCLIADLRMPGMDGFELQQSLRRSHPGVPVVFISAHADEPARRRALAAGAVDLLGKPFSESALLHAVHRALEPGRP</sequence>
<dbReference type="Pfam" id="PF00072">
    <property type="entry name" value="Response_reg"/>
    <property type="match status" value="1"/>
</dbReference>
<feature type="modified residue" description="4-aspartylphosphate" evidence="2">
    <location>
        <position position="69"/>
    </location>
</feature>
<dbReference type="SMART" id="SM00448">
    <property type="entry name" value="REC"/>
    <property type="match status" value="1"/>
</dbReference>
<evidence type="ECO:0000259" key="3">
    <source>
        <dbReference type="PROSITE" id="PS50110"/>
    </source>
</evidence>
<dbReference type="EMBL" id="JAXOJX010000004">
    <property type="protein sequence ID" value="MDZ5455926.1"/>
    <property type="molecule type" value="Genomic_DNA"/>
</dbReference>
<feature type="domain" description="Response regulatory" evidence="3">
    <location>
        <begin position="20"/>
        <end position="134"/>
    </location>
</feature>
<dbReference type="InterPro" id="IPR050595">
    <property type="entry name" value="Bact_response_regulator"/>
</dbReference>
<evidence type="ECO:0000256" key="1">
    <source>
        <dbReference type="ARBA" id="ARBA00022553"/>
    </source>
</evidence>
<proteinExistence type="predicted"/>
<reference evidence="4 5" key="1">
    <citation type="submission" date="2023-11" db="EMBL/GenBank/DDBJ databases">
        <title>Draft genome of Azohydromonas lata strain H1 (DSM1123), a polyhydroxyalkanoate producer.</title>
        <authorList>
            <person name="Traversa D."/>
            <person name="D'Addabbo P."/>
            <person name="Pazzani C."/>
            <person name="Manzari C."/>
            <person name="Chiara M."/>
            <person name="Scrascia M."/>
        </authorList>
    </citation>
    <scope>NUCLEOTIDE SEQUENCE [LARGE SCALE GENOMIC DNA]</scope>
    <source>
        <strain evidence="4 5">H1</strain>
    </source>
</reference>
<dbReference type="PANTHER" id="PTHR44591:SF25">
    <property type="entry name" value="CHEMOTAXIS TWO-COMPONENT RESPONSE REGULATOR"/>
    <property type="match status" value="1"/>
</dbReference>
<dbReference type="PANTHER" id="PTHR44591">
    <property type="entry name" value="STRESS RESPONSE REGULATOR PROTEIN 1"/>
    <property type="match status" value="1"/>
</dbReference>
<accession>A0ABU5I9Y9</accession>
<dbReference type="InterPro" id="IPR011006">
    <property type="entry name" value="CheY-like_superfamily"/>
</dbReference>
<organism evidence="4 5">
    <name type="scientific">Azohydromonas lata</name>
    <dbReference type="NCBI Taxonomy" id="45677"/>
    <lineage>
        <taxon>Bacteria</taxon>
        <taxon>Pseudomonadati</taxon>
        <taxon>Pseudomonadota</taxon>
        <taxon>Betaproteobacteria</taxon>
        <taxon>Burkholderiales</taxon>
        <taxon>Sphaerotilaceae</taxon>
        <taxon>Azohydromonas</taxon>
    </lineage>
</organism>
<keyword evidence="5" id="KW-1185">Reference proteome</keyword>